<organism evidence="3 4">
    <name type="scientific">Prosthecobacter algae</name>
    <dbReference type="NCBI Taxonomy" id="1144682"/>
    <lineage>
        <taxon>Bacteria</taxon>
        <taxon>Pseudomonadati</taxon>
        <taxon>Verrucomicrobiota</taxon>
        <taxon>Verrucomicrobiia</taxon>
        <taxon>Verrucomicrobiales</taxon>
        <taxon>Verrucomicrobiaceae</taxon>
        <taxon>Prosthecobacter</taxon>
    </lineage>
</organism>
<feature type="chain" id="PRO_5046852734" description="DUF4394 domain-containing protein" evidence="1">
    <location>
        <begin position="38"/>
        <end position="1090"/>
    </location>
</feature>
<accession>A0ABP9PPQ1</accession>
<gene>
    <name evidence="3" type="ORF">GCM10023213_48750</name>
</gene>
<dbReference type="InterPro" id="IPR013783">
    <property type="entry name" value="Ig-like_fold"/>
</dbReference>
<dbReference type="Proteomes" id="UP001499852">
    <property type="component" value="Unassembled WGS sequence"/>
</dbReference>
<comment type="caution">
    <text evidence="3">The sequence shown here is derived from an EMBL/GenBank/DDBJ whole genome shotgun (WGS) entry which is preliminary data.</text>
</comment>
<evidence type="ECO:0000313" key="3">
    <source>
        <dbReference type="EMBL" id="GAA5150157.1"/>
    </source>
</evidence>
<protein>
    <recommendedName>
        <fullName evidence="2">DUF4394 domain-containing protein</fullName>
    </recommendedName>
</protein>
<evidence type="ECO:0000313" key="4">
    <source>
        <dbReference type="Proteomes" id="UP001499852"/>
    </source>
</evidence>
<feature type="domain" description="DUF4394" evidence="2">
    <location>
        <begin position="65"/>
        <end position="296"/>
    </location>
</feature>
<feature type="signal peptide" evidence="1">
    <location>
        <begin position="1"/>
        <end position="37"/>
    </location>
</feature>
<keyword evidence="4" id="KW-1185">Reference proteome</keyword>
<dbReference type="Pfam" id="PF14339">
    <property type="entry name" value="DUF4394"/>
    <property type="match status" value="2"/>
</dbReference>
<dbReference type="InterPro" id="IPR025507">
    <property type="entry name" value="DUF4394"/>
</dbReference>
<sequence length="1090" mass="115536">MPLSPCTFVAVSRLFQRGLRPLLAASLLACTLAPAAAQVASTEVVFLRHTNALVTTTVGQLGTEPETRTFITGLATGQMMVALDTRPQTQGLFGLAVDVVANSLQLYHLHPGTGAATAVAPAFQIHGSSGQPFFFHLHPWDMDYDPKTDTLRVIQGTLNFRIHATTGLPVDTHAVNAGNQPDPDLTGNIEGCAYANSQPDATHTTLCTLNPTTGQLQIRSPENATVLTVTKPLTVAGVPLQFDGVSGFDIAPGVNVTQDGAAPYGFGYAILHADDKFTLYRIHLATGEATAVTPVASRPISFTFRPRLSVAVALEGNDTNTLVTFSPTAAVPTFTPRPVSGLTAGETLAALDVRASTGQLYGLGVNAATDSATLYLIQPRLGTLTPVGTRSSIRFVRFVGIIMNGQPWDESPWEMLPINLPPPGNLIGYDMDFQPGTSHLHVVVSFEVGSALGFRVDADTGAPVDGDNSTPTPVPGINLDAQISGDLQSIGFIPAGHTNTKKYGVGSRLEFHTLHPTRGSTNVWPSHLLDGPGSPFYHLYGLQSQSSLDFYSETRLEAPDATGTPVGLLHMSNAQGNNLYRLDPETLRTTFLMPLPATLQDVTVFAMPPRGLLIPTLLPAAAAGQNYRYYFDLESVGQYSYREGDLPGTQLTATGLPPGLKISRVRVLGHGSNPQVYYALSGRATAAGTYVITFTARTLSGQVQTYQTTLVVRPLSAEHVGSFIAYIPPNASFNDGIGSRLDLTTTTQGTYTLKVAESNRTHLHKGSLEVSSDGLTATLNVTLKTGRILRLDFADTGTPNSPITGLATDPSSVPNPTAPIRGWRKIYDKINAPATQLAGYYTAAFTPQTDSRYVPQGDGFATLTIGQDGSSRVIGKMPDGTAITCAAFIGGPAEVFVYAPLFQKRGSLFGSLPLSLPSGTPSLSGSLTYSKPVTRGRLYPEFISYEPFTVTGGYLAPTASSSQVLGLPQASTPASLLFTRAGIEDSATVPDLLSSITYTAPKATLPLPGSLDNPGRVTLRIHPGNGQITGTFTLQDGQVKRTVKYQGLIIRRAGQPQILGSGYFHLPQLPETGQTPTTSPILSGLIQLTQ</sequence>
<proteinExistence type="predicted"/>
<reference evidence="4" key="1">
    <citation type="journal article" date="2019" name="Int. J. Syst. Evol. Microbiol.">
        <title>The Global Catalogue of Microorganisms (GCM) 10K type strain sequencing project: providing services to taxonomists for standard genome sequencing and annotation.</title>
        <authorList>
            <consortium name="The Broad Institute Genomics Platform"/>
            <consortium name="The Broad Institute Genome Sequencing Center for Infectious Disease"/>
            <person name="Wu L."/>
            <person name="Ma J."/>
        </authorList>
    </citation>
    <scope>NUCLEOTIDE SEQUENCE [LARGE SCALE GENOMIC DNA]</scope>
    <source>
        <strain evidence="4">JCM 18053</strain>
    </source>
</reference>
<dbReference type="EMBL" id="BAABIA010000018">
    <property type="protein sequence ID" value="GAA5150157.1"/>
    <property type="molecule type" value="Genomic_DNA"/>
</dbReference>
<keyword evidence="1" id="KW-0732">Signal</keyword>
<name>A0ABP9PPQ1_9BACT</name>
<evidence type="ECO:0000259" key="2">
    <source>
        <dbReference type="Pfam" id="PF14339"/>
    </source>
</evidence>
<dbReference type="Gene3D" id="2.60.40.10">
    <property type="entry name" value="Immunoglobulins"/>
    <property type="match status" value="1"/>
</dbReference>
<dbReference type="RefSeq" id="WP_345739039.1">
    <property type="nucleotide sequence ID" value="NZ_BAABIA010000018.1"/>
</dbReference>
<feature type="domain" description="DUF4394" evidence="2">
    <location>
        <begin position="321"/>
        <end position="390"/>
    </location>
</feature>
<evidence type="ECO:0000256" key="1">
    <source>
        <dbReference type="SAM" id="SignalP"/>
    </source>
</evidence>